<name>A0A1C3ZRY7_9LACO</name>
<dbReference type="InterPro" id="IPR006683">
    <property type="entry name" value="Thioestr_dom"/>
</dbReference>
<dbReference type="InterPro" id="IPR003736">
    <property type="entry name" value="PAAI_dom"/>
</dbReference>
<evidence type="ECO:0000256" key="2">
    <source>
        <dbReference type="ARBA" id="ARBA00022801"/>
    </source>
</evidence>
<evidence type="ECO:0000313" key="5">
    <source>
        <dbReference type="Proteomes" id="UP000199268"/>
    </source>
</evidence>
<evidence type="ECO:0000256" key="1">
    <source>
        <dbReference type="ARBA" id="ARBA00008324"/>
    </source>
</evidence>
<dbReference type="OrthoDB" id="9798208at2"/>
<gene>
    <name evidence="4" type="ORF">GA0061074_102168</name>
</gene>
<evidence type="ECO:0000313" key="4">
    <source>
        <dbReference type="EMBL" id="SCB85083.1"/>
    </source>
</evidence>
<dbReference type="InterPro" id="IPR029069">
    <property type="entry name" value="HotDog_dom_sf"/>
</dbReference>
<dbReference type="Pfam" id="PF03061">
    <property type="entry name" value="4HBT"/>
    <property type="match status" value="1"/>
</dbReference>
<proteinExistence type="inferred from homology"/>
<keyword evidence="5" id="KW-1185">Reference proteome</keyword>
<dbReference type="RefSeq" id="WP_092461710.1">
    <property type="nucleotide sequence ID" value="NZ_BJEE01000001.1"/>
</dbReference>
<dbReference type="GO" id="GO:0005829">
    <property type="term" value="C:cytosol"/>
    <property type="evidence" value="ECO:0007669"/>
    <property type="project" value="TreeGrafter"/>
</dbReference>
<protein>
    <submittedName>
        <fullName evidence="4">Uncharacterized domain 1-containing protein</fullName>
    </submittedName>
</protein>
<dbReference type="Gene3D" id="3.10.129.10">
    <property type="entry name" value="Hotdog Thioesterase"/>
    <property type="match status" value="1"/>
</dbReference>
<keyword evidence="2" id="KW-0378">Hydrolase</keyword>
<dbReference type="CDD" id="cd03443">
    <property type="entry name" value="PaaI_thioesterase"/>
    <property type="match status" value="1"/>
</dbReference>
<accession>A0A1C3ZRY7</accession>
<dbReference type="STRING" id="1505725.GA0061074_102168"/>
<dbReference type="SUPFAM" id="SSF54637">
    <property type="entry name" value="Thioesterase/thiol ester dehydrase-isomerase"/>
    <property type="match status" value="1"/>
</dbReference>
<dbReference type="EMBL" id="FMAO01000002">
    <property type="protein sequence ID" value="SCB85083.1"/>
    <property type="molecule type" value="Genomic_DNA"/>
</dbReference>
<organism evidence="4 5">
    <name type="scientific">Weissella bombi</name>
    <dbReference type="NCBI Taxonomy" id="1505725"/>
    <lineage>
        <taxon>Bacteria</taxon>
        <taxon>Bacillati</taxon>
        <taxon>Bacillota</taxon>
        <taxon>Bacilli</taxon>
        <taxon>Lactobacillales</taxon>
        <taxon>Lactobacillaceae</taxon>
        <taxon>Weissella</taxon>
    </lineage>
</organism>
<dbReference type="AlphaFoldDB" id="A0A1C3ZRY7"/>
<evidence type="ECO:0000259" key="3">
    <source>
        <dbReference type="Pfam" id="PF03061"/>
    </source>
</evidence>
<dbReference type="PANTHER" id="PTHR43240">
    <property type="entry name" value="1,4-DIHYDROXY-2-NAPHTHOYL-COA THIOESTERASE 1"/>
    <property type="match status" value="1"/>
</dbReference>
<dbReference type="PANTHER" id="PTHR43240:SF5">
    <property type="entry name" value="1,4-DIHYDROXY-2-NAPHTHOYL-COA THIOESTERASE 1"/>
    <property type="match status" value="1"/>
</dbReference>
<dbReference type="Proteomes" id="UP000199268">
    <property type="component" value="Unassembled WGS sequence"/>
</dbReference>
<reference evidence="5" key="1">
    <citation type="submission" date="2016-08" db="EMBL/GenBank/DDBJ databases">
        <authorList>
            <person name="Varghese N."/>
            <person name="Submissions Spin"/>
        </authorList>
    </citation>
    <scope>NUCLEOTIDE SEQUENCE [LARGE SCALE GENOMIC DNA]</scope>
    <source>
        <strain evidence="5">R-53094</strain>
    </source>
</reference>
<sequence length="124" mass="13438">MNALEYLNVQTDTISAEKTIIRLPISDNIKQPYGIVHGGINAFLAETASSLGAQASITDDKHIPVGVDIHTHHLSPANQGTLIANATPIKLGHRIQTWQVDIFIEETQQKTATSTVTIMITSKP</sequence>
<dbReference type="NCBIfam" id="TIGR00369">
    <property type="entry name" value="unchar_dom_1"/>
    <property type="match status" value="1"/>
</dbReference>
<dbReference type="GO" id="GO:0061522">
    <property type="term" value="F:1,4-dihydroxy-2-naphthoyl-CoA thioesterase activity"/>
    <property type="evidence" value="ECO:0007669"/>
    <property type="project" value="TreeGrafter"/>
</dbReference>
<comment type="similarity">
    <text evidence="1">Belongs to the thioesterase PaaI family.</text>
</comment>
<feature type="domain" description="Thioesterase" evidence="3">
    <location>
        <begin position="33"/>
        <end position="108"/>
    </location>
</feature>